<feature type="domain" description="Gfo/Idh/MocA-like oxidoreductase N-terminal" evidence="3">
    <location>
        <begin position="6"/>
        <end position="123"/>
    </location>
</feature>
<organism evidence="5 6">
    <name type="scientific">Vibrio olivae</name>
    <dbReference type="NCBI Taxonomy" id="1243002"/>
    <lineage>
        <taxon>Bacteria</taxon>
        <taxon>Pseudomonadati</taxon>
        <taxon>Pseudomonadota</taxon>
        <taxon>Gammaproteobacteria</taxon>
        <taxon>Vibrionales</taxon>
        <taxon>Vibrionaceae</taxon>
        <taxon>Vibrio</taxon>
    </lineage>
</organism>
<dbReference type="InterPro" id="IPR051317">
    <property type="entry name" value="Gfo/Idh/MocA_oxidoreduct"/>
</dbReference>
<dbReference type="InterPro" id="IPR036291">
    <property type="entry name" value="NAD(P)-bd_dom_sf"/>
</dbReference>
<evidence type="ECO:0000256" key="2">
    <source>
        <dbReference type="ARBA" id="ARBA00023002"/>
    </source>
</evidence>
<comment type="caution">
    <text evidence="5">The sequence shown here is derived from an EMBL/GenBank/DDBJ whole genome shotgun (WGS) entry which is preliminary data.</text>
</comment>
<dbReference type="SUPFAM" id="SSF51735">
    <property type="entry name" value="NAD(P)-binding Rossmann-fold domains"/>
    <property type="match status" value="1"/>
</dbReference>
<keyword evidence="6" id="KW-1185">Reference proteome</keyword>
<gene>
    <name evidence="5" type="ORF">ACFFUV_06270</name>
</gene>
<evidence type="ECO:0000259" key="4">
    <source>
        <dbReference type="Pfam" id="PF02894"/>
    </source>
</evidence>
<evidence type="ECO:0000313" key="6">
    <source>
        <dbReference type="Proteomes" id="UP001589645"/>
    </source>
</evidence>
<evidence type="ECO:0000313" key="5">
    <source>
        <dbReference type="EMBL" id="MFB9134578.1"/>
    </source>
</evidence>
<dbReference type="EMBL" id="JBHMEP010000001">
    <property type="protein sequence ID" value="MFB9134578.1"/>
    <property type="molecule type" value="Genomic_DNA"/>
</dbReference>
<dbReference type="InterPro" id="IPR000683">
    <property type="entry name" value="Gfo/Idh/MocA-like_OxRdtase_N"/>
</dbReference>
<dbReference type="PANTHER" id="PTHR43708:SF5">
    <property type="entry name" value="CONSERVED EXPRESSED OXIDOREDUCTASE (EUROFUNG)-RELATED"/>
    <property type="match status" value="1"/>
</dbReference>
<protein>
    <submittedName>
        <fullName evidence="5">Oxidoreductase</fullName>
    </submittedName>
</protein>
<proteinExistence type="inferred from homology"/>
<accession>A0ABV5HK08</accession>
<evidence type="ECO:0000256" key="1">
    <source>
        <dbReference type="ARBA" id="ARBA00010928"/>
    </source>
</evidence>
<dbReference type="Gene3D" id="3.30.360.10">
    <property type="entry name" value="Dihydrodipicolinate Reductase, domain 2"/>
    <property type="match status" value="1"/>
</dbReference>
<sequence>MTVAPIKTAVIGYGFSAKTFHIPFVDTLAEFELAAISTSNGDAVAADWPSAQHYATASELLTHSDAELVIITAPNDVHFELAKQAIENGKHVIIEKPFVTRVEDGEALIALAKKHNRVLSVYHNRRWDGDFLTAKKLIQEQQIGEIRHFESHFDRFRPQVRQRWREQATDGGGILFDLGSHLIDQVLELFGVPEAVTAQCKMMREGSTNVDYFDVTLHYSSHVAIVHGDLFSAGPNKRFTLKGTQGSFEKYGLDPQEGRLIDGVAPSDSSWADETSDSYGRLYRAENSEIVATERGGYQHYFQKMAQAIRSNGQPPVSAEDALWNIKLIELAMESQRLGQTIAVKQVKEAN</sequence>
<dbReference type="PANTHER" id="PTHR43708">
    <property type="entry name" value="CONSERVED EXPRESSED OXIDOREDUCTASE (EUROFUNG)"/>
    <property type="match status" value="1"/>
</dbReference>
<comment type="similarity">
    <text evidence="1">Belongs to the Gfo/Idh/MocA family.</text>
</comment>
<name>A0ABV5HK08_9VIBR</name>
<reference evidence="5 6" key="1">
    <citation type="submission" date="2024-09" db="EMBL/GenBank/DDBJ databases">
        <authorList>
            <person name="Sun Q."/>
            <person name="Mori K."/>
        </authorList>
    </citation>
    <scope>NUCLEOTIDE SEQUENCE [LARGE SCALE GENOMIC DNA]</scope>
    <source>
        <strain evidence="5 6">CECT 8064</strain>
    </source>
</reference>
<dbReference type="Pfam" id="PF02894">
    <property type="entry name" value="GFO_IDH_MocA_C"/>
    <property type="match status" value="1"/>
</dbReference>
<dbReference type="Pfam" id="PF01408">
    <property type="entry name" value="GFO_IDH_MocA"/>
    <property type="match status" value="1"/>
</dbReference>
<dbReference type="Proteomes" id="UP001589645">
    <property type="component" value="Unassembled WGS sequence"/>
</dbReference>
<feature type="domain" description="Gfo/Idh/MocA-like oxidoreductase C-terminal" evidence="4">
    <location>
        <begin position="135"/>
        <end position="343"/>
    </location>
</feature>
<dbReference type="Gene3D" id="3.40.50.720">
    <property type="entry name" value="NAD(P)-binding Rossmann-like Domain"/>
    <property type="match status" value="1"/>
</dbReference>
<dbReference type="NCBIfam" id="NF008607">
    <property type="entry name" value="PRK11579.1"/>
    <property type="match status" value="1"/>
</dbReference>
<keyword evidence="2" id="KW-0560">Oxidoreductase</keyword>
<dbReference type="InterPro" id="IPR004104">
    <property type="entry name" value="Gfo/Idh/MocA-like_OxRdtase_C"/>
</dbReference>
<dbReference type="RefSeq" id="WP_390190539.1">
    <property type="nucleotide sequence ID" value="NZ_JBHMEP010000001.1"/>
</dbReference>
<evidence type="ECO:0000259" key="3">
    <source>
        <dbReference type="Pfam" id="PF01408"/>
    </source>
</evidence>